<evidence type="ECO:0000256" key="2">
    <source>
        <dbReference type="ARBA" id="ARBA00008423"/>
    </source>
</evidence>
<keyword evidence="5" id="KW-0863">Zinc-finger</keyword>
<keyword evidence="11" id="KW-1185">Reference proteome</keyword>
<dbReference type="PANTHER" id="PTHR14738:SF29">
    <property type="entry name" value="ZINC FINGER CCCH DOMAIN-CONTAINING PROTEIN 14"/>
    <property type="match status" value="1"/>
</dbReference>
<protein>
    <recommendedName>
        <fullName evidence="9">Nab2 type CCCH zinc finger 4 domain-containing protein</fullName>
    </recommendedName>
</protein>
<dbReference type="Gene3D" id="1.10.340.40">
    <property type="entry name" value="Nuclear abundant poly(A) RNA-bind protein 2, N-terminal domain"/>
    <property type="match status" value="1"/>
</dbReference>
<feature type="compositionally biased region" description="Low complexity" evidence="8">
    <location>
        <begin position="336"/>
        <end position="372"/>
    </location>
</feature>
<keyword evidence="7" id="KW-0539">Nucleus</keyword>
<evidence type="ECO:0000259" key="9">
    <source>
        <dbReference type="Pfam" id="PF21803"/>
    </source>
</evidence>
<comment type="similarity">
    <text evidence="2">Belongs to the ZC3H14 family.</text>
</comment>
<reference evidence="10 11" key="1">
    <citation type="submission" date="2024-01" db="EMBL/GenBank/DDBJ databases">
        <title>A draft genome for the cacao thread blight pathogen Marasmiellus scandens.</title>
        <authorList>
            <person name="Baruah I.K."/>
            <person name="Leung J."/>
            <person name="Bukari Y."/>
            <person name="Amoako-Attah I."/>
            <person name="Meinhardt L.W."/>
            <person name="Bailey B.A."/>
            <person name="Cohen S.P."/>
        </authorList>
    </citation>
    <scope>NUCLEOTIDE SEQUENCE [LARGE SCALE GENOMIC DNA]</scope>
    <source>
        <strain evidence="10 11">GH-19</strain>
    </source>
</reference>
<sequence length="598" mass="63185">MPFGLTIGTERATTLQNAIQDELITRGYSTDADPVMAEYITIMIINNKTADQITSELEDLIGADFDRSFTDWLFAEAAKGSTESEPARTAPSPSTENPPSDPTPAPSNESSRRPPHAPRNGIYQQALSQALPSSSQKRTASARSPSPSHPNKVRRTDVPTGPRAMQREGSSNSRSLIDRVGAAPAHGNNQNSFNQRDEIQARIDNIVNSDPSMMVPPGFPGMNGMDMTAMNGMNNPVMLQELMMNQMALMAQITGMMNPGQFGGFPMQGMMPGDMGMMQNMNVNGFQGNPQSGGHGQGGRGRGRGRGGGTDRGRGGAPSMTSSGKPEDKTTPASDVPATSTPAAPLVAPTPTQAAAVPVTSTTSTPAPARPAYAVPERPQSPTLCKFGLSCTNAHCRWSHPSPVATAESGVVLSNDPCEQGKDCKDKDCIKAHVSPAVLKPHQAPPPQQPQPSYTPPSNPVPCRFGASCTRPGCTFSHPRPSSTHYSQPCRFGASCTKATCPFQHPEGRVLPTSFHRGLSTSGPMVTVPTPETGSMGGPSPHKSVTFNQSGAGIREKLQKQMKEIEEKKNEAEKAVKEAEAAASGGKKDDAKPVAIAV</sequence>
<gene>
    <name evidence="10" type="ORF">VKT23_000586</name>
</gene>
<dbReference type="Proteomes" id="UP001498398">
    <property type="component" value="Unassembled WGS sequence"/>
</dbReference>
<feature type="compositionally biased region" description="Basic and acidic residues" evidence="8">
    <location>
        <begin position="576"/>
        <end position="592"/>
    </location>
</feature>
<feature type="region of interest" description="Disordered" evidence="8">
    <location>
        <begin position="78"/>
        <end position="175"/>
    </location>
</feature>
<feature type="region of interest" description="Disordered" evidence="8">
    <location>
        <begin position="576"/>
        <end position="598"/>
    </location>
</feature>
<feature type="compositionally biased region" description="Low complexity" evidence="8">
    <location>
        <begin position="124"/>
        <end position="136"/>
    </location>
</feature>
<evidence type="ECO:0000256" key="1">
    <source>
        <dbReference type="ARBA" id="ARBA00004123"/>
    </source>
</evidence>
<keyword evidence="3" id="KW-0479">Metal-binding</keyword>
<dbReference type="InterPro" id="IPR049017">
    <property type="entry name" value="Nab2_Znf4"/>
</dbReference>
<keyword evidence="4" id="KW-0677">Repeat</keyword>
<dbReference type="Pfam" id="PF21803">
    <property type="entry name" value="Nab2-zf4"/>
    <property type="match status" value="1"/>
</dbReference>
<dbReference type="Pfam" id="PF14608">
    <property type="entry name" value="zf-CCCH_2"/>
    <property type="match status" value="3"/>
</dbReference>
<dbReference type="EMBL" id="JBANRG010000001">
    <property type="protein sequence ID" value="KAK7472471.1"/>
    <property type="molecule type" value="Genomic_DNA"/>
</dbReference>
<evidence type="ECO:0000256" key="5">
    <source>
        <dbReference type="ARBA" id="ARBA00022771"/>
    </source>
</evidence>
<feature type="compositionally biased region" description="Polar residues" evidence="8">
    <location>
        <begin position="137"/>
        <end position="146"/>
    </location>
</feature>
<name>A0ABR1KAF8_9AGAR</name>
<feature type="region of interest" description="Disordered" evidence="8">
    <location>
        <begin position="279"/>
        <end position="378"/>
    </location>
</feature>
<comment type="caution">
    <text evidence="10">The sequence shown here is derived from an EMBL/GenBank/DDBJ whole genome shotgun (WGS) entry which is preliminary data.</text>
</comment>
<evidence type="ECO:0000256" key="7">
    <source>
        <dbReference type="ARBA" id="ARBA00023242"/>
    </source>
</evidence>
<feature type="domain" description="Nab2 type CCCH zinc finger 4" evidence="9">
    <location>
        <begin position="412"/>
        <end position="433"/>
    </location>
</feature>
<feature type="region of interest" description="Disordered" evidence="8">
    <location>
        <begin position="439"/>
        <end position="458"/>
    </location>
</feature>
<feature type="compositionally biased region" description="Gly residues" evidence="8">
    <location>
        <begin position="291"/>
        <end position="308"/>
    </location>
</feature>
<evidence type="ECO:0000256" key="4">
    <source>
        <dbReference type="ARBA" id="ARBA00022737"/>
    </source>
</evidence>
<dbReference type="Gene3D" id="4.10.1000.40">
    <property type="match status" value="2"/>
</dbReference>
<evidence type="ECO:0000256" key="3">
    <source>
        <dbReference type="ARBA" id="ARBA00022723"/>
    </source>
</evidence>
<dbReference type="InterPro" id="IPR040366">
    <property type="entry name" value="Nab2/ZC3H14"/>
</dbReference>
<keyword evidence="6" id="KW-0862">Zinc</keyword>
<organism evidence="10 11">
    <name type="scientific">Marasmiellus scandens</name>
    <dbReference type="NCBI Taxonomy" id="2682957"/>
    <lineage>
        <taxon>Eukaryota</taxon>
        <taxon>Fungi</taxon>
        <taxon>Dikarya</taxon>
        <taxon>Basidiomycota</taxon>
        <taxon>Agaricomycotina</taxon>
        <taxon>Agaricomycetes</taxon>
        <taxon>Agaricomycetidae</taxon>
        <taxon>Agaricales</taxon>
        <taxon>Marasmiineae</taxon>
        <taxon>Omphalotaceae</taxon>
        <taxon>Marasmiellus</taxon>
    </lineage>
</organism>
<evidence type="ECO:0000313" key="10">
    <source>
        <dbReference type="EMBL" id="KAK7472471.1"/>
    </source>
</evidence>
<proteinExistence type="inferred from homology"/>
<evidence type="ECO:0000256" key="6">
    <source>
        <dbReference type="ARBA" id="ARBA00022833"/>
    </source>
</evidence>
<evidence type="ECO:0000313" key="11">
    <source>
        <dbReference type="Proteomes" id="UP001498398"/>
    </source>
</evidence>
<feature type="compositionally biased region" description="Pro residues" evidence="8">
    <location>
        <begin position="443"/>
        <end position="458"/>
    </location>
</feature>
<dbReference type="PANTHER" id="PTHR14738">
    <property type="entry name" value="ZINC FINGER CCCH DOMAIN-CONTAINING PROTEIN 14"/>
    <property type="match status" value="1"/>
</dbReference>
<evidence type="ECO:0000256" key="8">
    <source>
        <dbReference type="SAM" id="MobiDB-lite"/>
    </source>
</evidence>
<comment type="subcellular location">
    <subcellularLocation>
        <location evidence="1">Nucleus</location>
    </subcellularLocation>
</comment>
<dbReference type="InterPro" id="IPR043094">
    <property type="entry name" value="Nab2/ZC3H14_N_sf"/>
</dbReference>
<accession>A0ABR1KAF8</accession>